<protein>
    <recommendedName>
        <fullName evidence="4">Glycoside hydrolase</fullName>
    </recommendedName>
</protein>
<name>A0A926Y292_9BACT</name>
<sequence>MKRKFRVTALLIFSTFICFAALADLGGKWQGAITLPDGNTYPVTYEFTINGSQLTGKASAENSSKPINDGKINGTDLSFSITDDDNQPIPHSGKYYADGDSISLNVTYQGSKLHGTLKRAKN</sequence>
<accession>A0A926Y292</accession>
<feature type="chain" id="PRO_5037739585" description="Glycoside hydrolase" evidence="1">
    <location>
        <begin position="21"/>
        <end position="122"/>
    </location>
</feature>
<evidence type="ECO:0000313" key="3">
    <source>
        <dbReference type="Proteomes" id="UP000598820"/>
    </source>
</evidence>
<gene>
    <name evidence="2" type="ORF">IC229_16915</name>
</gene>
<dbReference type="AlphaFoldDB" id="A0A926Y292"/>
<evidence type="ECO:0008006" key="4">
    <source>
        <dbReference type="Google" id="ProtNLM"/>
    </source>
</evidence>
<keyword evidence="1" id="KW-0732">Signal</keyword>
<dbReference type="EMBL" id="JACWZY010000014">
    <property type="protein sequence ID" value="MBD2702333.1"/>
    <property type="molecule type" value="Genomic_DNA"/>
</dbReference>
<keyword evidence="3" id="KW-1185">Reference proteome</keyword>
<evidence type="ECO:0000313" key="2">
    <source>
        <dbReference type="EMBL" id="MBD2702333.1"/>
    </source>
</evidence>
<feature type="signal peptide" evidence="1">
    <location>
        <begin position="1"/>
        <end position="20"/>
    </location>
</feature>
<evidence type="ECO:0000256" key="1">
    <source>
        <dbReference type="SAM" id="SignalP"/>
    </source>
</evidence>
<dbReference type="RefSeq" id="WP_190888189.1">
    <property type="nucleotide sequence ID" value="NZ_JACWZY010000014.1"/>
</dbReference>
<comment type="caution">
    <text evidence="2">The sequence shown here is derived from an EMBL/GenBank/DDBJ whole genome shotgun (WGS) entry which is preliminary data.</text>
</comment>
<proteinExistence type="predicted"/>
<dbReference type="Proteomes" id="UP000598820">
    <property type="component" value="Unassembled WGS sequence"/>
</dbReference>
<reference evidence="2" key="1">
    <citation type="submission" date="2020-09" db="EMBL/GenBank/DDBJ databases">
        <authorList>
            <person name="Kim M.K."/>
        </authorList>
    </citation>
    <scope>NUCLEOTIDE SEQUENCE</scope>
    <source>
        <strain evidence="2">BT702</strain>
    </source>
</reference>
<organism evidence="2 3">
    <name type="scientific">Spirosoma profusum</name>
    <dbReference type="NCBI Taxonomy" id="2771354"/>
    <lineage>
        <taxon>Bacteria</taxon>
        <taxon>Pseudomonadati</taxon>
        <taxon>Bacteroidota</taxon>
        <taxon>Cytophagia</taxon>
        <taxon>Cytophagales</taxon>
        <taxon>Cytophagaceae</taxon>
        <taxon>Spirosoma</taxon>
    </lineage>
</organism>